<dbReference type="CDD" id="cd04301">
    <property type="entry name" value="NAT_SF"/>
    <property type="match status" value="1"/>
</dbReference>
<dbReference type="InterPro" id="IPR016181">
    <property type="entry name" value="Acyl_CoA_acyltransferase"/>
</dbReference>
<name>A0ABR4PC50_9HELO</name>
<evidence type="ECO:0000313" key="5">
    <source>
        <dbReference type="Proteomes" id="UP001629113"/>
    </source>
</evidence>
<keyword evidence="2" id="KW-0012">Acyltransferase</keyword>
<evidence type="ECO:0000256" key="2">
    <source>
        <dbReference type="ARBA" id="ARBA00023315"/>
    </source>
</evidence>
<keyword evidence="5" id="KW-1185">Reference proteome</keyword>
<organism evidence="4 5">
    <name type="scientific">Phlyctema vagabunda</name>
    <dbReference type="NCBI Taxonomy" id="108571"/>
    <lineage>
        <taxon>Eukaryota</taxon>
        <taxon>Fungi</taxon>
        <taxon>Dikarya</taxon>
        <taxon>Ascomycota</taxon>
        <taxon>Pezizomycotina</taxon>
        <taxon>Leotiomycetes</taxon>
        <taxon>Helotiales</taxon>
        <taxon>Dermateaceae</taxon>
        <taxon>Phlyctema</taxon>
    </lineage>
</organism>
<evidence type="ECO:0000259" key="3">
    <source>
        <dbReference type="PROSITE" id="PS51186"/>
    </source>
</evidence>
<dbReference type="PROSITE" id="PS51186">
    <property type="entry name" value="GNAT"/>
    <property type="match status" value="1"/>
</dbReference>
<gene>
    <name evidence="4" type="ORF">PVAG01_07333</name>
</gene>
<dbReference type="Gene3D" id="3.40.630.30">
    <property type="match status" value="1"/>
</dbReference>
<evidence type="ECO:0000313" key="4">
    <source>
        <dbReference type="EMBL" id="KAL3420888.1"/>
    </source>
</evidence>
<dbReference type="InterPro" id="IPR000182">
    <property type="entry name" value="GNAT_dom"/>
</dbReference>
<dbReference type="SUPFAM" id="SSF55729">
    <property type="entry name" value="Acyl-CoA N-acyltransferases (Nat)"/>
    <property type="match status" value="1"/>
</dbReference>
<feature type="domain" description="N-acetyltransferase" evidence="3">
    <location>
        <begin position="25"/>
        <end position="200"/>
    </location>
</feature>
<sequence>MTLEILQVPSDEEGARSYVEKYKAFRLHSLQVSPEAFLSTYAREKEFSMDVWLARLVNPSATTFIVTQSDRILSSLTVLSNLSMAPEEVSPLANPWISSNREATSVPRTVLHSRINGLFTLPEARRQGLGQALIERAIAYTATEAESVGKNFVMSIAVETSNIAAKDLYRRCGFVVIAEEIGAQGHNNELRTVCLLKYTPKL</sequence>
<accession>A0ABR4PC50</accession>
<comment type="caution">
    <text evidence="4">The sequence shown here is derived from an EMBL/GenBank/DDBJ whole genome shotgun (WGS) entry which is preliminary data.</text>
</comment>
<evidence type="ECO:0000256" key="1">
    <source>
        <dbReference type="ARBA" id="ARBA00022679"/>
    </source>
</evidence>
<proteinExistence type="predicted"/>
<dbReference type="Proteomes" id="UP001629113">
    <property type="component" value="Unassembled WGS sequence"/>
</dbReference>
<reference evidence="4 5" key="1">
    <citation type="submission" date="2024-06" db="EMBL/GenBank/DDBJ databases">
        <title>Complete genome of Phlyctema vagabunda strain 19-DSS-EL-015.</title>
        <authorList>
            <person name="Fiorenzani C."/>
        </authorList>
    </citation>
    <scope>NUCLEOTIDE SEQUENCE [LARGE SCALE GENOMIC DNA]</scope>
    <source>
        <strain evidence="4 5">19-DSS-EL-015</strain>
    </source>
</reference>
<keyword evidence="1" id="KW-0808">Transferase</keyword>
<dbReference type="InterPro" id="IPR050680">
    <property type="entry name" value="YpeA/RimI_acetyltransf"/>
</dbReference>
<dbReference type="EMBL" id="JBFCZG010000006">
    <property type="protein sequence ID" value="KAL3420888.1"/>
    <property type="molecule type" value="Genomic_DNA"/>
</dbReference>
<dbReference type="PANTHER" id="PTHR43420:SF47">
    <property type="entry name" value="N-ACETYLTRANSFERASE DOMAIN-CONTAINING PROTEIN"/>
    <property type="match status" value="1"/>
</dbReference>
<protein>
    <submittedName>
        <fullName evidence="4">GNAT family</fullName>
    </submittedName>
</protein>
<dbReference type="PANTHER" id="PTHR43420">
    <property type="entry name" value="ACETYLTRANSFERASE"/>
    <property type="match status" value="1"/>
</dbReference>
<dbReference type="Pfam" id="PF00583">
    <property type="entry name" value="Acetyltransf_1"/>
    <property type="match status" value="1"/>
</dbReference>